<keyword evidence="6" id="KW-1185">Reference proteome</keyword>
<protein>
    <submittedName>
        <fullName evidence="5">Glycosyl transferase</fullName>
    </submittedName>
</protein>
<dbReference type="EMBL" id="JNBQ01000039">
    <property type="protein sequence ID" value="KLN33299.1"/>
    <property type="molecule type" value="Genomic_DNA"/>
</dbReference>
<dbReference type="InterPro" id="IPR001296">
    <property type="entry name" value="Glyco_trans_1"/>
</dbReference>
<name>A0A0H2KN52_9MICO</name>
<evidence type="ECO:0000313" key="6">
    <source>
        <dbReference type="Proteomes" id="UP000035265"/>
    </source>
</evidence>
<sequence length="424" mass="44677">MKIAMISEHASPLAALGGVDAGGQNVHVASLATRLGAQGHRVEVFTRRDDASLPERVHLARGVDVVHVDAGPPVAVPKDDLLPHMDAFGADLLRRWIEPGPRPDVVHAHFWMSGIAGLLSAPALGVPLVQTFHALGSVKRRHQGAHDTSPAERVARERLLCRAVDRIVATCADEVAELVALGADPDRIDVVPCGVDLGRFLPDADRTGHLHREPGHLRLLSVGRLVERKGVDTVIEALAELPGAELVVAGGPAAGDLDADPEVLRLRAVADACGVTDRVRFVGSVTQDDVRELMHAADAVVCDPWYEPFGIVPLEAAACGRPVVGAAVGGLLDSVVDGRTGLLVPPRDPGALAAALRRLADDPAFAERLGSAARVRAEHLYGWSTVAARTAESYERVVAARRAVPDRARPVVGARAALRAVSAP</sequence>
<dbReference type="InterPro" id="IPR028098">
    <property type="entry name" value="Glyco_trans_4-like_N"/>
</dbReference>
<dbReference type="Pfam" id="PF13439">
    <property type="entry name" value="Glyco_transf_4"/>
    <property type="match status" value="1"/>
</dbReference>
<dbReference type="Gene3D" id="3.40.50.2000">
    <property type="entry name" value="Glycogen Phosphorylase B"/>
    <property type="match status" value="2"/>
</dbReference>
<dbReference type="AlphaFoldDB" id="A0A0H2KN52"/>
<dbReference type="PATRIC" id="fig|264251.5.peg.3750"/>
<organism evidence="5 6">
    <name type="scientific">Cellulosimicrobium funkei</name>
    <dbReference type="NCBI Taxonomy" id="264251"/>
    <lineage>
        <taxon>Bacteria</taxon>
        <taxon>Bacillati</taxon>
        <taxon>Actinomycetota</taxon>
        <taxon>Actinomycetes</taxon>
        <taxon>Micrococcales</taxon>
        <taxon>Promicromonosporaceae</taxon>
        <taxon>Cellulosimicrobium</taxon>
    </lineage>
</organism>
<dbReference type="Proteomes" id="UP000035265">
    <property type="component" value="Unassembled WGS sequence"/>
</dbReference>
<feature type="domain" description="Glycosyl transferase family 1" evidence="3">
    <location>
        <begin position="218"/>
        <end position="374"/>
    </location>
</feature>
<proteinExistence type="predicted"/>
<dbReference type="SUPFAM" id="SSF53756">
    <property type="entry name" value="UDP-Glycosyltransferase/glycogen phosphorylase"/>
    <property type="match status" value="1"/>
</dbReference>
<dbReference type="RefSeq" id="WP_047234302.1">
    <property type="nucleotide sequence ID" value="NZ_JNBQ01000039.1"/>
</dbReference>
<dbReference type="STRING" id="264251.FB00_18500"/>
<evidence type="ECO:0000313" key="5">
    <source>
        <dbReference type="EMBL" id="KLN33299.1"/>
    </source>
</evidence>
<keyword evidence="1" id="KW-0328">Glycosyltransferase</keyword>
<gene>
    <name evidence="5" type="ORF">FB00_18500</name>
</gene>
<dbReference type="PANTHER" id="PTHR12526:SF635">
    <property type="entry name" value="GLYCOSYL TRANSFERASE GROUP 1"/>
    <property type="match status" value="1"/>
</dbReference>
<comment type="caution">
    <text evidence="5">The sequence shown here is derived from an EMBL/GenBank/DDBJ whole genome shotgun (WGS) entry which is preliminary data.</text>
</comment>
<reference evidence="5 6" key="1">
    <citation type="submission" date="2014-05" db="EMBL/GenBank/DDBJ databases">
        <title>Cellulosimicrobium funkei U11 genome.</title>
        <authorList>
            <person name="Hu C."/>
            <person name="Gong Y."/>
            <person name="Wan W."/>
            <person name="Jiang M."/>
        </authorList>
    </citation>
    <scope>NUCLEOTIDE SEQUENCE [LARGE SCALE GENOMIC DNA]</scope>
    <source>
        <strain evidence="5 6">U11</strain>
    </source>
</reference>
<keyword evidence="2 5" id="KW-0808">Transferase</keyword>
<accession>A0A0H2KN52</accession>
<evidence type="ECO:0000259" key="4">
    <source>
        <dbReference type="Pfam" id="PF13439"/>
    </source>
</evidence>
<evidence type="ECO:0000259" key="3">
    <source>
        <dbReference type="Pfam" id="PF00534"/>
    </source>
</evidence>
<evidence type="ECO:0000256" key="2">
    <source>
        <dbReference type="ARBA" id="ARBA00022679"/>
    </source>
</evidence>
<dbReference type="Pfam" id="PF00534">
    <property type="entry name" value="Glycos_transf_1"/>
    <property type="match status" value="1"/>
</dbReference>
<dbReference type="PANTHER" id="PTHR12526">
    <property type="entry name" value="GLYCOSYLTRANSFERASE"/>
    <property type="match status" value="1"/>
</dbReference>
<evidence type="ECO:0000256" key="1">
    <source>
        <dbReference type="ARBA" id="ARBA00022676"/>
    </source>
</evidence>
<dbReference type="GO" id="GO:0016757">
    <property type="term" value="F:glycosyltransferase activity"/>
    <property type="evidence" value="ECO:0007669"/>
    <property type="project" value="UniProtKB-KW"/>
</dbReference>
<feature type="domain" description="Glycosyltransferase subfamily 4-like N-terminal" evidence="4">
    <location>
        <begin position="22"/>
        <end position="199"/>
    </location>
</feature>